<dbReference type="GO" id="GO:0009307">
    <property type="term" value="P:DNA restriction-modification system"/>
    <property type="evidence" value="ECO:0007669"/>
    <property type="project" value="InterPro"/>
</dbReference>
<accession>A0A2H5XE34</accession>
<name>A0A2H5XE34_9BACT</name>
<protein>
    <submittedName>
        <fullName evidence="1">Uncharacterized protein</fullName>
    </submittedName>
</protein>
<dbReference type="GO" id="GO:0003677">
    <property type="term" value="F:DNA binding"/>
    <property type="evidence" value="ECO:0007669"/>
    <property type="project" value="InterPro"/>
</dbReference>
<proteinExistence type="predicted"/>
<sequence>MSTVDAKNLLKQFEEFLATIPLERYRNELMPVKTVEQDLLKGGH</sequence>
<dbReference type="GO" id="GO:0009036">
    <property type="term" value="F:type II site-specific deoxyribonuclease activity"/>
    <property type="evidence" value="ECO:0007669"/>
    <property type="project" value="InterPro"/>
</dbReference>
<evidence type="ECO:0000313" key="2">
    <source>
        <dbReference type="Proteomes" id="UP000236173"/>
    </source>
</evidence>
<dbReference type="EMBL" id="BEHT01000027">
    <property type="protein sequence ID" value="GBC99448.1"/>
    <property type="molecule type" value="Genomic_DNA"/>
</dbReference>
<dbReference type="InterPro" id="IPR019073">
    <property type="entry name" value="Restrct_endonuc_II_TaqI"/>
</dbReference>
<dbReference type="Proteomes" id="UP000236173">
    <property type="component" value="Unassembled WGS sequence"/>
</dbReference>
<dbReference type="Pfam" id="PF09573">
    <property type="entry name" value="RE_TaqI"/>
    <property type="match status" value="1"/>
</dbReference>
<gene>
    <name evidence="1" type="ORF">HRbin17_01972</name>
</gene>
<organism evidence="1 2">
    <name type="scientific">Candidatus Fervidibacter japonicus</name>
    <dbReference type="NCBI Taxonomy" id="2035412"/>
    <lineage>
        <taxon>Bacteria</taxon>
        <taxon>Candidatus Fervidibacterota</taxon>
        <taxon>Candidatus Fervidibacter</taxon>
    </lineage>
</organism>
<reference evidence="2" key="1">
    <citation type="submission" date="2017-09" db="EMBL/GenBank/DDBJ databases">
        <title>Metaegenomics of thermophilic ammonia-oxidizing enrichment culture.</title>
        <authorList>
            <person name="Kato S."/>
            <person name="Suzuki K."/>
        </authorList>
    </citation>
    <scope>NUCLEOTIDE SEQUENCE [LARGE SCALE GENOMIC DNA]</scope>
</reference>
<comment type="caution">
    <text evidence="1">The sequence shown here is derived from an EMBL/GenBank/DDBJ whole genome shotgun (WGS) entry which is preliminary data.</text>
</comment>
<evidence type="ECO:0000313" key="1">
    <source>
        <dbReference type="EMBL" id="GBC99448.1"/>
    </source>
</evidence>
<dbReference type="AlphaFoldDB" id="A0A2H5XE34"/>